<dbReference type="CDD" id="cd19821">
    <property type="entry name" value="Bbox1_BBX-like"/>
    <property type="match status" value="1"/>
</dbReference>
<feature type="compositionally biased region" description="Polar residues" evidence="5">
    <location>
        <begin position="7"/>
        <end position="25"/>
    </location>
</feature>
<protein>
    <submittedName>
        <fullName evidence="7">ZINC FINGER PROTEIN CONSTANS-LIKE 10</fullName>
    </submittedName>
</protein>
<evidence type="ECO:0000256" key="4">
    <source>
        <dbReference type="PROSITE-ProRule" id="PRU00024"/>
    </source>
</evidence>
<feature type="region of interest" description="Disordered" evidence="5">
    <location>
        <begin position="1"/>
        <end position="25"/>
    </location>
</feature>
<keyword evidence="8" id="KW-1185">Reference proteome</keyword>
<reference evidence="7" key="2">
    <citation type="journal article" date="2023" name="Int. J. Mol. Sci.">
        <title>De Novo Assembly and Annotation of 11 Diverse Shrub Willow (Salix) Genomes Reveals Novel Gene Organization in Sex-Linked Regions.</title>
        <authorList>
            <person name="Hyden B."/>
            <person name="Feng K."/>
            <person name="Yates T.B."/>
            <person name="Jawdy S."/>
            <person name="Cereghino C."/>
            <person name="Smart L.B."/>
            <person name="Muchero W."/>
        </authorList>
    </citation>
    <scope>NUCLEOTIDE SEQUENCE</scope>
    <source>
        <tissue evidence="7">Shoot tip</tissue>
    </source>
</reference>
<dbReference type="Proteomes" id="UP001151532">
    <property type="component" value="Chromosome 17"/>
</dbReference>
<evidence type="ECO:0000259" key="6">
    <source>
        <dbReference type="PROSITE" id="PS50119"/>
    </source>
</evidence>
<dbReference type="AlphaFoldDB" id="A0A9Q0UQB0"/>
<proteinExistence type="predicted"/>
<reference evidence="7" key="1">
    <citation type="submission" date="2022-11" db="EMBL/GenBank/DDBJ databases">
        <authorList>
            <person name="Hyden B.L."/>
            <person name="Feng K."/>
            <person name="Yates T."/>
            <person name="Jawdy S."/>
            <person name="Smart L.B."/>
            <person name="Muchero W."/>
        </authorList>
    </citation>
    <scope>NUCLEOTIDE SEQUENCE</scope>
    <source>
        <tissue evidence="7">Shoot tip</tissue>
    </source>
</reference>
<comment type="caution">
    <text evidence="7">The sequence shown here is derived from an EMBL/GenBank/DDBJ whole genome shotgun (WGS) entry which is preliminary data.</text>
</comment>
<dbReference type="InterPro" id="IPR000315">
    <property type="entry name" value="Znf_B-box"/>
</dbReference>
<dbReference type="EMBL" id="JAPFFK010000011">
    <property type="protein sequence ID" value="KAJ6734345.1"/>
    <property type="molecule type" value="Genomic_DNA"/>
</dbReference>
<dbReference type="PROSITE" id="PS50119">
    <property type="entry name" value="ZF_BBOX"/>
    <property type="match status" value="1"/>
</dbReference>
<dbReference type="GO" id="GO:0008270">
    <property type="term" value="F:zinc ion binding"/>
    <property type="evidence" value="ECO:0007669"/>
    <property type="project" value="UniProtKB-KW"/>
</dbReference>
<dbReference type="PANTHER" id="PTHR31717">
    <property type="entry name" value="ZINC FINGER PROTEIN CONSTANS-LIKE 10"/>
    <property type="match status" value="1"/>
</dbReference>
<evidence type="ECO:0000256" key="3">
    <source>
        <dbReference type="ARBA" id="ARBA00022833"/>
    </source>
</evidence>
<evidence type="ECO:0000256" key="2">
    <source>
        <dbReference type="ARBA" id="ARBA00022771"/>
    </source>
</evidence>
<evidence type="ECO:0000313" key="7">
    <source>
        <dbReference type="EMBL" id="KAJ6734345.1"/>
    </source>
</evidence>
<sequence>MCRGIQERNNQGSSCNKNDAVSPNPTSRLVCCELCGSRATLYCEADHAFLCRKCDRWVHGANFLALRHVRNILCNTCQNLTQRCLVGASTEVMISTVLSWRGRMDCDSDPGKKTPFSFL</sequence>
<dbReference type="SMART" id="SM00336">
    <property type="entry name" value="BBOX"/>
    <property type="match status" value="1"/>
</dbReference>
<accession>A0A9Q0UQB0</accession>
<dbReference type="PANTHER" id="PTHR31717:SF142">
    <property type="entry name" value="B-BOX DOMAIN PROTEIN 30-RELATED"/>
    <property type="match status" value="1"/>
</dbReference>
<name>A0A9Q0UQB0_SALPP</name>
<feature type="domain" description="B box-type" evidence="6">
    <location>
        <begin position="27"/>
        <end position="73"/>
    </location>
</feature>
<dbReference type="OrthoDB" id="153872at2759"/>
<gene>
    <name evidence="7" type="ORF">OIU79_001581</name>
</gene>
<evidence type="ECO:0000313" key="8">
    <source>
        <dbReference type="Proteomes" id="UP001151532"/>
    </source>
</evidence>
<dbReference type="InterPro" id="IPR049808">
    <property type="entry name" value="CONSTANS-like_Bbox1"/>
</dbReference>
<organism evidence="7 8">
    <name type="scientific">Salix purpurea</name>
    <name type="common">Purple osier willow</name>
    <dbReference type="NCBI Taxonomy" id="77065"/>
    <lineage>
        <taxon>Eukaryota</taxon>
        <taxon>Viridiplantae</taxon>
        <taxon>Streptophyta</taxon>
        <taxon>Embryophyta</taxon>
        <taxon>Tracheophyta</taxon>
        <taxon>Spermatophyta</taxon>
        <taxon>Magnoliopsida</taxon>
        <taxon>eudicotyledons</taxon>
        <taxon>Gunneridae</taxon>
        <taxon>Pentapetalae</taxon>
        <taxon>rosids</taxon>
        <taxon>fabids</taxon>
        <taxon>Malpighiales</taxon>
        <taxon>Salicaceae</taxon>
        <taxon>Saliceae</taxon>
        <taxon>Salix</taxon>
    </lineage>
</organism>
<evidence type="ECO:0000256" key="5">
    <source>
        <dbReference type="SAM" id="MobiDB-lite"/>
    </source>
</evidence>
<keyword evidence="3" id="KW-0862">Zinc</keyword>
<keyword evidence="1" id="KW-0479">Metal-binding</keyword>
<evidence type="ECO:0000256" key="1">
    <source>
        <dbReference type="ARBA" id="ARBA00022723"/>
    </source>
</evidence>
<keyword evidence="2 4" id="KW-0863">Zinc-finger</keyword>